<sequence>MAICILKSNKQLGVNFILTPERYNPRRRMSIDNEDTILMSEIVEIVNDIITKKQAQGKSIIQINTSDAMGGYLNINSEVNDSINSNKKILRKGDVIISRLRPYLRQVAYVDEDRKEILGASTEFFVIRARNNESIAYLVPFLLSQPAQLVFENSVEGSQHPRFKEEDVLNLKIPKNIYDERANISKRVIEAIESYRSYERSIFKEIKEMNKAM</sequence>
<dbReference type="RefSeq" id="WP_155177773.1">
    <property type="nucleotide sequence ID" value="NZ_WNAK01000022.1"/>
</dbReference>
<keyword evidence="1" id="KW-0680">Restriction system</keyword>
<reference evidence="3 4" key="1">
    <citation type="journal article" date="2019" name="Nat. Med.">
        <title>A library of human gut bacterial isolates paired with longitudinal multiomics data enables mechanistic microbiome research.</title>
        <authorList>
            <person name="Poyet M."/>
            <person name="Groussin M."/>
            <person name="Gibbons S.M."/>
            <person name="Avila-Pacheco J."/>
            <person name="Jiang X."/>
            <person name="Kearney S.M."/>
            <person name="Perrotta A.R."/>
            <person name="Berdy B."/>
            <person name="Zhao S."/>
            <person name="Lieberman T.D."/>
            <person name="Swanson P.K."/>
            <person name="Smith M."/>
            <person name="Roesemann S."/>
            <person name="Alexander J.E."/>
            <person name="Rich S.A."/>
            <person name="Livny J."/>
            <person name="Vlamakis H."/>
            <person name="Clish C."/>
            <person name="Bullock K."/>
            <person name="Deik A."/>
            <person name="Scott J."/>
            <person name="Pierce K.A."/>
            <person name="Xavier R.J."/>
            <person name="Alm E.J."/>
        </authorList>
    </citation>
    <scope>NUCLEOTIDE SEQUENCE [LARGE SCALE GENOMIC DNA]</scope>
    <source>
        <strain evidence="3 4">BIOML-A1</strain>
    </source>
</reference>
<evidence type="ECO:0000256" key="2">
    <source>
        <dbReference type="ARBA" id="ARBA00023125"/>
    </source>
</evidence>
<dbReference type="EMBL" id="WNAL01000075">
    <property type="protein sequence ID" value="MTR83308.1"/>
    <property type="molecule type" value="Genomic_DNA"/>
</dbReference>
<evidence type="ECO:0000313" key="4">
    <source>
        <dbReference type="Proteomes" id="UP000446657"/>
    </source>
</evidence>
<dbReference type="SUPFAM" id="SSF116734">
    <property type="entry name" value="DNA methylase specificity domain"/>
    <property type="match status" value="1"/>
</dbReference>
<proteinExistence type="predicted"/>
<dbReference type="GO" id="GO:0003677">
    <property type="term" value="F:DNA binding"/>
    <property type="evidence" value="ECO:0007669"/>
    <property type="project" value="UniProtKB-KW"/>
</dbReference>
<protein>
    <recommendedName>
        <fullName evidence="5">Type I restriction modification DNA specificity domain-containing protein</fullName>
    </recommendedName>
</protein>
<dbReference type="Proteomes" id="UP000446657">
    <property type="component" value="Unassembled WGS sequence"/>
</dbReference>
<dbReference type="GO" id="GO:0009307">
    <property type="term" value="P:DNA restriction-modification system"/>
    <property type="evidence" value="ECO:0007669"/>
    <property type="project" value="UniProtKB-KW"/>
</dbReference>
<evidence type="ECO:0000313" key="3">
    <source>
        <dbReference type="EMBL" id="MTR83308.1"/>
    </source>
</evidence>
<dbReference type="Gene3D" id="3.90.220.20">
    <property type="entry name" value="DNA methylase specificity domains"/>
    <property type="match status" value="1"/>
</dbReference>
<dbReference type="InterPro" id="IPR044946">
    <property type="entry name" value="Restrct_endonuc_typeI_TRD_sf"/>
</dbReference>
<evidence type="ECO:0008006" key="5">
    <source>
        <dbReference type="Google" id="ProtNLM"/>
    </source>
</evidence>
<evidence type="ECO:0000256" key="1">
    <source>
        <dbReference type="ARBA" id="ARBA00022747"/>
    </source>
</evidence>
<organism evidence="3 4">
    <name type="scientific">Roseburia faecis</name>
    <dbReference type="NCBI Taxonomy" id="301302"/>
    <lineage>
        <taxon>Bacteria</taxon>
        <taxon>Bacillati</taxon>
        <taxon>Bacillota</taxon>
        <taxon>Clostridia</taxon>
        <taxon>Lachnospirales</taxon>
        <taxon>Lachnospiraceae</taxon>
        <taxon>Roseburia</taxon>
    </lineage>
</organism>
<dbReference type="AlphaFoldDB" id="A0A844KRT4"/>
<gene>
    <name evidence="3" type="ORF">GMD30_16960</name>
</gene>
<comment type="caution">
    <text evidence="3">The sequence shown here is derived from an EMBL/GenBank/DDBJ whole genome shotgun (WGS) entry which is preliminary data.</text>
</comment>
<name>A0A844KRT4_9FIRM</name>
<accession>A0A844KRT4</accession>
<keyword evidence="2" id="KW-0238">DNA-binding</keyword>